<sequence>MKKNGWILFLFIVLGMIAGALVARWLDSVPGVSFLTRPIQTTWSPNVDLYVLSFNLSLSLQISLLSIAGAAVAIWLYRKM</sequence>
<dbReference type="Proteomes" id="UP000245202">
    <property type="component" value="Unassembled WGS sequence"/>
</dbReference>
<keyword evidence="3" id="KW-1185">Reference proteome</keyword>
<reference evidence="2 3" key="1">
    <citation type="submission" date="2017-08" db="EMBL/GenBank/DDBJ databases">
        <title>Substantial Increase in Enzyme Production by Combined Drug-Resistance Mutations in Paenibacillus agaridevorans.</title>
        <authorList>
            <person name="Tanaka Y."/>
            <person name="Funane K."/>
            <person name="Hosaka T."/>
            <person name="Shiwa Y."/>
            <person name="Fujita N."/>
            <person name="Miyazaki T."/>
            <person name="Yoshikawa H."/>
            <person name="Murakami K."/>
            <person name="Kasahara K."/>
            <person name="Inaoka T."/>
            <person name="Hiraga Y."/>
            <person name="Ochi K."/>
        </authorList>
    </citation>
    <scope>NUCLEOTIDE SEQUENCE [LARGE SCALE GENOMIC DNA]</scope>
    <source>
        <strain evidence="2 3">T-3040</strain>
    </source>
</reference>
<protein>
    <recommendedName>
        <fullName evidence="4">DUF4321 domain-containing protein</fullName>
    </recommendedName>
</protein>
<proteinExistence type="predicted"/>
<name>A0A2R5EPX3_9BACL</name>
<dbReference type="InterPro" id="IPR025470">
    <property type="entry name" value="DUF4321"/>
</dbReference>
<keyword evidence="1" id="KW-0812">Transmembrane</keyword>
<evidence type="ECO:0000313" key="2">
    <source>
        <dbReference type="EMBL" id="GBG08756.1"/>
    </source>
</evidence>
<evidence type="ECO:0000256" key="1">
    <source>
        <dbReference type="SAM" id="Phobius"/>
    </source>
</evidence>
<evidence type="ECO:0008006" key="4">
    <source>
        <dbReference type="Google" id="ProtNLM"/>
    </source>
</evidence>
<keyword evidence="1" id="KW-0472">Membrane</keyword>
<dbReference type="RefSeq" id="WP_087566522.1">
    <property type="nucleotide sequence ID" value="NZ_BDQX01000171.1"/>
</dbReference>
<feature type="transmembrane region" description="Helical" evidence="1">
    <location>
        <begin position="58"/>
        <end position="77"/>
    </location>
</feature>
<dbReference type="Pfam" id="PF14209">
    <property type="entry name" value="DUF4321"/>
    <property type="match status" value="1"/>
</dbReference>
<dbReference type="EMBL" id="BDQX01000171">
    <property type="protein sequence ID" value="GBG08756.1"/>
    <property type="molecule type" value="Genomic_DNA"/>
</dbReference>
<dbReference type="AlphaFoldDB" id="A0A2R5EPX3"/>
<comment type="caution">
    <text evidence="2">The sequence shown here is derived from an EMBL/GenBank/DDBJ whole genome shotgun (WGS) entry which is preliminary data.</text>
</comment>
<keyword evidence="1" id="KW-1133">Transmembrane helix</keyword>
<evidence type="ECO:0000313" key="3">
    <source>
        <dbReference type="Proteomes" id="UP000245202"/>
    </source>
</evidence>
<gene>
    <name evidence="2" type="ORF">PAT3040_03352</name>
</gene>
<accession>A0A2R5EPX3</accession>
<feature type="transmembrane region" description="Helical" evidence="1">
    <location>
        <begin position="7"/>
        <end position="26"/>
    </location>
</feature>
<organism evidence="2 3">
    <name type="scientific">Paenibacillus agaridevorans</name>
    <dbReference type="NCBI Taxonomy" id="171404"/>
    <lineage>
        <taxon>Bacteria</taxon>
        <taxon>Bacillati</taxon>
        <taxon>Bacillota</taxon>
        <taxon>Bacilli</taxon>
        <taxon>Bacillales</taxon>
        <taxon>Paenibacillaceae</taxon>
        <taxon>Paenibacillus</taxon>
    </lineage>
</organism>